<dbReference type="HAMAP" id="MF_00161">
    <property type="entry name" value="LspA"/>
    <property type="match status" value="1"/>
</dbReference>
<keyword evidence="6 9" id="KW-0378">Hydrolase</keyword>
<dbReference type="GO" id="GO:0004190">
    <property type="term" value="F:aspartic-type endopeptidase activity"/>
    <property type="evidence" value="ECO:0007669"/>
    <property type="project" value="UniProtKB-UniRule"/>
</dbReference>
<keyword evidence="7 9" id="KW-1133">Transmembrane helix</keyword>
<dbReference type="Proteomes" id="UP000179102">
    <property type="component" value="Unassembled WGS sequence"/>
</dbReference>
<feature type="active site" evidence="9">
    <location>
        <position position="98"/>
    </location>
</feature>
<evidence type="ECO:0000256" key="5">
    <source>
        <dbReference type="ARBA" id="ARBA00022750"/>
    </source>
</evidence>
<feature type="transmembrane region" description="Helical" evidence="9">
    <location>
        <begin position="108"/>
        <end position="127"/>
    </location>
</feature>
<dbReference type="InterPro" id="IPR001872">
    <property type="entry name" value="Peptidase_A8"/>
</dbReference>
<comment type="caution">
    <text evidence="11">The sequence shown here is derived from an EMBL/GenBank/DDBJ whole genome shotgun (WGS) entry which is preliminary data.</text>
</comment>
<evidence type="ECO:0000256" key="9">
    <source>
        <dbReference type="HAMAP-Rule" id="MF_00161"/>
    </source>
</evidence>
<evidence type="ECO:0000256" key="2">
    <source>
        <dbReference type="ARBA" id="ARBA00022475"/>
    </source>
</evidence>
<dbReference type="EMBL" id="MFAZ01000018">
    <property type="protein sequence ID" value="OGD87175.1"/>
    <property type="molecule type" value="Genomic_DNA"/>
</dbReference>
<comment type="pathway">
    <text evidence="9">Protein modification; lipoprotein biosynthesis (signal peptide cleavage).</text>
</comment>
<dbReference type="UniPathway" id="UPA00665"/>
<reference evidence="11 12" key="1">
    <citation type="journal article" date="2016" name="Nat. Commun.">
        <title>Thousands of microbial genomes shed light on interconnected biogeochemical processes in an aquifer system.</title>
        <authorList>
            <person name="Anantharaman K."/>
            <person name="Brown C.T."/>
            <person name="Hug L.A."/>
            <person name="Sharon I."/>
            <person name="Castelle C.J."/>
            <person name="Probst A.J."/>
            <person name="Thomas B.C."/>
            <person name="Singh A."/>
            <person name="Wilkins M.J."/>
            <person name="Karaoz U."/>
            <person name="Brodie E.L."/>
            <person name="Williams K.H."/>
            <person name="Hubbard S.S."/>
            <person name="Banfield J.F."/>
        </authorList>
    </citation>
    <scope>NUCLEOTIDE SEQUENCE [LARGE SCALE GENOMIC DNA]</scope>
</reference>
<keyword evidence="2 9" id="KW-1003">Cell membrane</keyword>
<feature type="active site" evidence="9">
    <location>
        <position position="112"/>
    </location>
</feature>
<evidence type="ECO:0000256" key="3">
    <source>
        <dbReference type="ARBA" id="ARBA00022670"/>
    </source>
</evidence>
<keyword evidence="8 9" id="KW-0472">Membrane</keyword>
<dbReference type="PRINTS" id="PR00781">
    <property type="entry name" value="LIPOSIGPTASE"/>
</dbReference>
<dbReference type="STRING" id="1797711.A2870_03430"/>
<comment type="similarity">
    <text evidence="1 9 10">Belongs to the peptidase A8 family.</text>
</comment>
<evidence type="ECO:0000313" key="12">
    <source>
        <dbReference type="Proteomes" id="UP000179102"/>
    </source>
</evidence>
<dbReference type="GO" id="GO:0005886">
    <property type="term" value="C:plasma membrane"/>
    <property type="evidence" value="ECO:0007669"/>
    <property type="project" value="UniProtKB-SubCell"/>
</dbReference>
<keyword evidence="5 9" id="KW-0064">Aspartyl protease</keyword>
<dbReference type="EC" id="3.4.23.36" evidence="9"/>
<dbReference type="GO" id="GO:0006508">
    <property type="term" value="P:proteolysis"/>
    <property type="evidence" value="ECO:0007669"/>
    <property type="project" value="UniProtKB-KW"/>
</dbReference>
<evidence type="ECO:0000256" key="8">
    <source>
        <dbReference type="ARBA" id="ARBA00023136"/>
    </source>
</evidence>
<dbReference type="AlphaFoldDB" id="A0A1F5G5T1"/>
<dbReference type="PROSITE" id="PS00855">
    <property type="entry name" value="SPASE_II"/>
    <property type="match status" value="1"/>
</dbReference>
<proteinExistence type="inferred from homology"/>
<comment type="catalytic activity">
    <reaction evidence="9">
        <text>Release of signal peptides from bacterial membrane prolipoproteins. Hydrolyzes -Xaa-Yaa-Zaa-|-(S,diacylglyceryl)Cys-, in which Xaa is hydrophobic (preferably Leu), and Yaa (Ala or Ser) and Zaa (Gly or Ala) have small, neutral side chains.</text>
        <dbReference type="EC" id="3.4.23.36"/>
    </reaction>
</comment>
<evidence type="ECO:0000256" key="7">
    <source>
        <dbReference type="ARBA" id="ARBA00022989"/>
    </source>
</evidence>
<comment type="caution">
    <text evidence="9">Lacks conserved residue(s) required for the propagation of feature annotation.</text>
</comment>
<evidence type="ECO:0000313" key="11">
    <source>
        <dbReference type="EMBL" id="OGD87175.1"/>
    </source>
</evidence>
<comment type="function">
    <text evidence="9">This protein specifically catalyzes the removal of signal peptides from prolipoproteins.</text>
</comment>
<name>A0A1F5G5T1_9BACT</name>
<protein>
    <recommendedName>
        <fullName evidence="9">Lipoprotein signal peptidase</fullName>
        <ecNumber evidence="9">3.4.23.36</ecNumber>
    </recommendedName>
    <alternativeName>
        <fullName evidence="9">Prolipoprotein signal peptidase</fullName>
    </alternativeName>
    <alternativeName>
        <fullName evidence="9">Signal peptidase II</fullName>
        <shortName evidence="9">SPase II</shortName>
    </alternativeName>
</protein>
<feature type="transmembrane region" description="Helical" evidence="9">
    <location>
        <begin position="39"/>
        <end position="64"/>
    </location>
</feature>
<evidence type="ECO:0000256" key="1">
    <source>
        <dbReference type="ARBA" id="ARBA00006139"/>
    </source>
</evidence>
<organism evidence="11 12">
    <name type="scientific">Candidatus Curtissbacteria bacterium RIFCSPHIGHO2_01_FULL_41_11</name>
    <dbReference type="NCBI Taxonomy" id="1797711"/>
    <lineage>
        <taxon>Bacteria</taxon>
        <taxon>Candidatus Curtissiibacteriota</taxon>
    </lineage>
</organism>
<evidence type="ECO:0000256" key="4">
    <source>
        <dbReference type="ARBA" id="ARBA00022692"/>
    </source>
</evidence>
<dbReference type="PANTHER" id="PTHR33695">
    <property type="entry name" value="LIPOPROTEIN SIGNAL PEPTIDASE"/>
    <property type="match status" value="1"/>
</dbReference>
<sequence>MWSKTSKLILIIPIVIFADQISKILVSKTGFDAVCNKGFAFGIAPGFLNGIISVLVLLLVVYLIRKEKREGFLLGYLMIVGGGLSNLIDRITLSCVLDFVNLKIFPLFNMADAAIFLGVVIIVFQLLKDLKTNG</sequence>
<dbReference type="PANTHER" id="PTHR33695:SF1">
    <property type="entry name" value="LIPOPROTEIN SIGNAL PEPTIDASE"/>
    <property type="match status" value="1"/>
</dbReference>
<accession>A0A1F5G5T1</accession>
<evidence type="ECO:0000256" key="10">
    <source>
        <dbReference type="RuleBase" id="RU004181"/>
    </source>
</evidence>
<evidence type="ECO:0000256" key="6">
    <source>
        <dbReference type="ARBA" id="ARBA00022801"/>
    </source>
</evidence>
<feature type="transmembrane region" description="Helical" evidence="9">
    <location>
        <begin position="71"/>
        <end position="88"/>
    </location>
</feature>
<keyword evidence="4 9" id="KW-0812">Transmembrane</keyword>
<dbReference type="Pfam" id="PF01252">
    <property type="entry name" value="Peptidase_A8"/>
    <property type="match status" value="1"/>
</dbReference>
<gene>
    <name evidence="9" type="primary">lspA</name>
    <name evidence="11" type="ORF">A2870_03430</name>
</gene>
<comment type="subcellular location">
    <subcellularLocation>
        <location evidence="9">Cell membrane</location>
        <topology evidence="9">Multi-pass membrane protein</topology>
    </subcellularLocation>
</comment>
<keyword evidence="3 9" id="KW-0645">Protease</keyword>